<dbReference type="RefSeq" id="WP_354199097.1">
    <property type="nucleotide sequence ID" value="NZ_JBEPML010000023.1"/>
</dbReference>
<accession>A0ABV2N6E5</accession>
<gene>
    <name evidence="1" type="ORF">ABID37_004624</name>
</gene>
<comment type="caution">
    <text evidence="1">The sequence shown here is derived from an EMBL/GenBank/DDBJ whole genome shotgun (WGS) entry which is preliminary data.</text>
</comment>
<dbReference type="EMBL" id="JBEPML010000023">
    <property type="protein sequence ID" value="MET3794384.1"/>
    <property type="molecule type" value="Genomic_DNA"/>
</dbReference>
<protein>
    <submittedName>
        <fullName evidence="1">Uncharacterized protein</fullName>
    </submittedName>
</protein>
<sequence>MYADAKDAGPSLPRPFPVRTRKNKQYQIINRFKKFESCLNRLDVGKVQGCWRDARAPGLVDAGCKGVRQHGAVECTRHILYLICPAQALLL</sequence>
<evidence type="ECO:0000313" key="2">
    <source>
        <dbReference type="Proteomes" id="UP001549076"/>
    </source>
</evidence>
<organism evidence="1 2">
    <name type="scientific">Aquamicrobium terrae</name>
    <dbReference type="NCBI Taxonomy" id="1324945"/>
    <lineage>
        <taxon>Bacteria</taxon>
        <taxon>Pseudomonadati</taxon>
        <taxon>Pseudomonadota</taxon>
        <taxon>Alphaproteobacteria</taxon>
        <taxon>Hyphomicrobiales</taxon>
        <taxon>Phyllobacteriaceae</taxon>
        <taxon>Aquamicrobium</taxon>
    </lineage>
</organism>
<reference evidence="1 2" key="1">
    <citation type="submission" date="2024-06" db="EMBL/GenBank/DDBJ databases">
        <title>Genomic Encyclopedia of Type Strains, Phase IV (KMG-IV): sequencing the most valuable type-strain genomes for metagenomic binning, comparative biology and taxonomic classification.</title>
        <authorList>
            <person name="Goeker M."/>
        </authorList>
    </citation>
    <scope>NUCLEOTIDE SEQUENCE [LARGE SCALE GENOMIC DNA]</scope>
    <source>
        <strain evidence="1 2">DSM 27865</strain>
    </source>
</reference>
<keyword evidence="2" id="KW-1185">Reference proteome</keyword>
<name>A0ABV2N6E5_9HYPH</name>
<evidence type="ECO:0000313" key="1">
    <source>
        <dbReference type="EMBL" id="MET3794384.1"/>
    </source>
</evidence>
<dbReference type="Proteomes" id="UP001549076">
    <property type="component" value="Unassembled WGS sequence"/>
</dbReference>
<proteinExistence type="predicted"/>